<accession>H0ERK4</accession>
<sequence length="233" mass="26555">MAHNISTGEVNRPGDAEARERFKNFIEKLSIEELQDEPIFCGKEILAFPTFLPNGTREALFVVSEQDLGNVVRDPHWHSIVVAETFPLFDDETLNHVPRMQILMPRGRRDMTAEEWQKFLLGAFDDYHGTPRRRTKLEWKDSQVIEKLGELEMGLEGELDMYGFRIEKELIEDGDRYIFSKLPVLGAPLEIVADFVTYKAQIAWIEIVYGLLQNLEQRQLGAGSAGSGLSDGN</sequence>
<organism evidence="1 2">
    <name type="scientific">Glarea lozoyensis (strain ATCC 74030 / MF5533)</name>
    <dbReference type="NCBI Taxonomy" id="1104152"/>
    <lineage>
        <taxon>Eukaryota</taxon>
        <taxon>Fungi</taxon>
        <taxon>Dikarya</taxon>
        <taxon>Ascomycota</taxon>
        <taxon>Pezizomycotina</taxon>
        <taxon>Leotiomycetes</taxon>
        <taxon>Helotiales</taxon>
        <taxon>Helotiaceae</taxon>
        <taxon>Glarea</taxon>
    </lineage>
</organism>
<dbReference type="OrthoDB" id="10279984at2759"/>
<comment type="caution">
    <text evidence="1">The sequence shown here is derived from an EMBL/GenBank/DDBJ whole genome shotgun (WGS) entry which is preliminary data.</text>
</comment>
<reference evidence="1 2" key="1">
    <citation type="journal article" date="2012" name="Eukaryot. Cell">
        <title>Genome sequence of the fungus Glarea lozoyensis: the first genome sequence of a species from the Helotiaceae family.</title>
        <authorList>
            <person name="Youssar L."/>
            <person name="Gruening B.A."/>
            <person name="Erxleben A."/>
            <person name="Guenther S."/>
            <person name="Huettel W."/>
        </authorList>
    </citation>
    <scope>NUCLEOTIDE SEQUENCE [LARGE SCALE GENOMIC DNA]</scope>
    <source>
        <strain evidence="2">ATCC 74030 / MF5533</strain>
    </source>
</reference>
<keyword evidence="2" id="KW-1185">Reference proteome</keyword>
<proteinExistence type="predicted"/>
<dbReference type="HOGENOM" id="CLU_1190013_0_0_1"/>
<gene>
    <name evidence="1" type="ORF">M7I_5323</name>
</gene>
<dbReference type="AlphaFoldDB" id="H0ERK4"/>
<dbReference type="Proteomes" id="UP000005446">
    <property type="component" value="Unassembled WGS sequence"/>
</dbReference>
<evidence type="ECO:0000313" key="1">
    <source>
        <dbReference type="EMBL" id="EHK98815.1"/>
    </source>
</evidence>
<dbReference type="InParanoid" id="H0ERK4"/>
<dbReference type="EMBL" id="AGUE01000135">
    <property type="protein sequence ID" value="EHK98815.1"/>
    <property type="molecule type" value="Genomic_DNA"/>
</dbReference>
<name>H0ERK4_GLAL7</name>
<protein>
    <submittedName>
        <fullName evidence="1">Uncharacterized protein</fullName>
    </submittedName>
</protein>
<evidence type="ECO:0000313" key="2">
    <source>
        <dbReference type="Proteomes" id="UP000005446"/>
    </source>
</evidence>